<dbReference type="GeneID" id="98177303"/>
<feature type="compositionally biased region" description="Low complexity" evidence="1">
    <location>
        <begin position="275"/>
        <end position="285"/>
    </location>
</feature>
<keyword evidence="3" id="KW-1185">Reference proteome</keyword>
<organism evidence="2 3">
    <name type="scientific">Madurella fahalii</name>
    <dbReference type="NCBI Taxonomy" id="1157608"/>
    <lineage>
        <taxon>Eukaryota</taxon>
        <taxon>Fungi</taxon>
        <taxon>Dikarya</taxon>
        <taxon>Ascomycota</taxon>
        <taxon>Pezizomycotina</taxon>
        <taxon>Sordariomycetes</taxon>
        <taxon>Sordariomycetidae</taxon>
        <taxon>Sordariales</taxon>
        <taxon>Sordariales incertae sedis</taxon>
        <taxon>Madurella</taxon>
    </lineage>
</organism>
<dbReference type="Proteomes" id="UP001628179">
    <property type="component" value="Unassembled WGS sequence"/>
</dbReference>
<accession>A0ABQ0GFM7</accession>
<dbReference type="EMBL" id="BAAFSV010000003">
    <property type="protein sequence ID" value="GAB1316350.1"/>
    <property type="molecule type" value="Genomic_DNA"/>
</dbReference>
<comment type="caution">
    <text evidence="2">The sequence shown here is derived from an EMBL/GenBank/DDBJ whole genome shotgun (WGS) entry which is preliminary data.</text>
</comment>
<evidence type="ECO:0000313" key="3">
    <source>
        <dbReference type="Proteomes" id="UP001628179"/>
    </source>
</evidence>
<feature type="compositionally biased region" description="Basic residues" evidence="1">
    <location>
        <begin position="265"/>
        <end position="274"/>
    </location>
</feature>
<name>A0ABQ0GFM7_9PEZI</name>
<protein>
    <submittedName>
        <fullName evidence="2">Uncharacterized protein</fullName>
    </submittedName>
</protein>
<reference evidence="2 3" key="1">
    <citation type="submission" date="2024-09" db="EMBL/GenBank/DDBJ databases">
        <title>Itraconazole resistance in Madurella fahalii resulting from another homologue of gene encoding cytochrome P450 14-alpha sterol demethylase (CYP51).</title>
        <authorList>
            <person name="Yoshioka I."/>
            <person name="Fahal A.H."/>
            <person name="Kaneko S."/>
            <person name="Yaguchi T."/>
        </authorList>
    </citation>
    <scope>NUCLEOTIDE SEQUENCE [LARGE SCALE GENOMIC DNA]</scope>
    <source>
        <strain evidence="2 3">IFM 68171</strain>
    </source>
</reference>
<dbReference type="RefSeq" id="XP_070918081.1">
    <property type="nucleotide sequence ID" value="XM_071061980.1"/>
</dbReference>
<evidence type="ECO:0000313" key="2">
    <source>
        <dbReference type="EMBL" id="GAB1316350.1"/>
    </source>
</evidence>
<feature type="region of interest" description="Disordered" evidence="1">
    <location>
        <begin position="250"/>
        <end position="285"/>
    </location>
</feature>
<proteinExistence type="predicted"/>
<gene>
    <name evidence="2" type="ORF">MFIFM68171_06560</name>
</gene>
<evidence type="ECO:0000256" key="1">
    <source>
        <dbReference type="SAM" id="MobiDB-lite"/>
    </source>
</evidence>
<sequence length="285" mass="32145">MSRDNVAPLTASEMSDLVVTGRALYAQFLRNLERCSNQYQMLPELAPYYDVSLDPPHAPVIGPRIEKALAEDGHLGDDYVFAEVVNINLPGRSEANGRPYQNYVDANGKALLCISNFADRDRLFGRQERIFWSDLMALCCAKVMATHGGNMRGLQSIWRLTIANEFTQRVIKTICGDRMIPIEFDTGNTQFLALLTTIHGKGPGRMLSTYPDIFGRRLMSRVRVLPPDKEMSLPDLCWILEEVPELERLVAQPPPPDLDSPMSRKERRKHKRLLSRSSVPSVSSD</sequence>